<evidence type="ECO:0000313" key="1">
    <source>
        <dbReference type="EMBL" id="RPA90198.1"/>
    </source>
</evidence>
<dbReference type="EMBL" id="ML120535">
    <property type="protein sequence ID" value="RPA90198.1"/>
    <property type="molecule type" value="Genomic_DNA"/>
</dbReference>
<dbReference type="Proteomes" id="UP000276215">
    <property type="component" value="Unassembled WGS sequence"/>
</dbReference>
<dbReference type="AlphaFoldDB" id="A0A3N4IZI3"/>
<organism evidence="1 2">
    <name type="scientific">Choiromyces venosus 120613-1</name>
    <dbReference type="NCBI Taxonomy" id="1336337"/>
    <lineage>
        <taxon>Eukaryota</taxon>
        <taxon>Fungi</taxon>
        <taxon>Dikarya</taxon>
        <taxon>Ascomycota</taxon>
        <taxon>Pezizomycotina</taxon>
        <taxon>Pezizomycetes</taxon>
        <taxon>Pezizales</taxon>
        <taxon>Tuberaceae</taxon>
        <taxon>Choiromyces</taxon>
    </lineage>
</organism>
<accession>A0A3N4IZI3</accession>
<proteinExistence type="predicted"/>
<keyword evidence="2" id="KW-1185">Reference proteome</keyword>
<sequence>MITFGGGTVICGFGSVSYKVMVYDIAAAGRMKAYIDHVIDGSEHKTQLRFDKFEQTTTAKLENLKLWTKSEFDSLQHLIELAVQKGK</sequence>
<reference evidence="1 2" key="1">
    <citation type="journal article" date="2018" name="Nat. Ecol. Evol.">
        <title>Pezizomycetes genomes reveal the molecular basis of ectomycorrhizal truffle lifestyle.</title>
        <authorList>
            <person name="Murat C."/>
            <person name="Payen T."/>
            <person name="Noel B."/>
            <person name="Kuo A."/>
            <person name="Morin E."/>
            <person name="Chen J."/>
            <person name="Kohler A."/>
            <person name="Krizsan K."/>
            <person name="Balestrini R."/>
            <person name="Da Silva C."/>
            <person name="Montanini B."/>
            <person name="Hainaut M."/>
            <person name="Levati E."/>
            <person name="Barry K.W."/>
            <person name="Belfiori B."/>
            <person name="Cichocki N."/>
            <person name="Clum A."/>
            <person name="Dockter R.B."/>
            <person name="Fauchery L."/>
            <person name="Guy J."/>
            <person name="Iotti M."/>
            <person name="Le Tacon F."/>
            <person name="Lindquist E.A."/>
            <person name="Lipzen A."/>
            <person name="Malagnac F."/>
            <person name="Mello A."/>
            <person name="Molinier V."/>
            <person name="Miyauchi S."/>
            <person name="Poulain J."/>
            <person name="Riccioni C."/>
            <person name="Rubini A."/>
            <person name="Sitrit Y."/>
            <person name="Splivallo R."/>
            <person name="Traeger S."/>
            <person name="Wang M."/>
            <person name="Zifcakova L."/>
            <person name="Wipf D."/>
            <person name="Zambonelli A."/>
            <person name="Paolocci F."/>
            <person name="Nowrousian M."/>
            <person name="Ottonello S."/>
            <person name="Baldrian P."/>
            <person name="Spatafora J.W."/>
            <person name="Henrissat B."/>
            <person name="Nagy L.G."/>
            <person name="Aury J.M."/>
            <person name="Wincker P."/>
            <person name="Grigoriev I.V."/>
            <person name="Bonfante P."/>
            <person name="Martin F.M."/>
        </authorList>
    </citation>
    <scope>NUCLEOTIDE SEQUENCE [LARGE SCALE GENOMIC DNA]</scope>
    <source>
        <strain evidence="1 2">120613-1</strain>
    </source>
</reference>
<gene>
    <name evidence="1" type="ORF">L873DRAFT_1821566</name>
</gene>
<dbReference type="OrthoDB" id="5401989at2759"/>
<name>A0A3N4IZI3_9PEZI</name>
<protein>
    <submittedName>
        <fullName evidence="1">Uncharacterized protein</fullName>
    </submittedName>
</protein>
<evidence type="ECO:0000313" key="2">
    <source>
        <dbReference type="Proteomes" id="UP000276215"/>
    </source>
</evidence>